<protein>
    <recommendedName>
        <fullName evidence="2">Enoyl reductase (ER) domain-containing protein</fullName>
    </recommendedName>
</protein>
<dbReference type="InterPro" id="IPR011032">
    <property type="entry name" value="GroES-like_sf"/>
</dbReference>
<dbReference type="Pfam" id="PF08240">
    <property type="entry name" value="ADH_N"/>
    <property type="match status" value="1"/>
</dbReference>
<dbReference type="Proteomes" id="UP001479436">
    <property type="component" value="Unassembled WGS sequence"/>
</dbReference>
<dbReference type="InterPro" id="IPR050700">
    <property type="entry name" value="YIM1/Zinc_Alcohol_DH_Fams"/>
</dbReference>
<evidence type="ECO:0000256" key="1">
    <source>
        <dbReference type="ARBA" id="ARBA00023002"/>
    </source>
</evidence>
<keyword evidence="4" id="KW-1185">Reference proteome</keyword>
<dbReference type="Pfam" id="PF13602">
    <property type="entry name" value="ADH_zinc_N_2"/>
    <property type="match status" value="1"/>
</dbReference>
<keyword evidence="1" id="KW-0560">Oxidoreductase</keyword>
<dbReference type="SUPFAM" id="SSF51735">
    <property type="entry name" value="NAD(P)-binding Rossmann-fold domains"/>
    <property type="match status" value="1"/>
</dbReference>
<name>A0ABR2WQ32_9FUNG</name>
<evidence type="ECO:0000259" key="2">
    <source>
        <dbReference type="SMART" id="SM00829"/>
    </source>
</evidence>
<dbReference type="PANTHER" id="PTHR11695:SF294">
    <property type="entry name" value="RETICULON-4-INTERACTING PROTEIN 1, MITOCHONDRIAL"/>
    <property type="match status" value="1"/>
</dbReference>
<dbReference type="InterPro" id="IPR020843">
    <property type="entry name" value="ER"/>
</dbReference>
<dbReference type="SUPFAM" id="SSF50129">
    <property type="entry name" value="GroES-like"/>
    <property type="match status" value="1"/>
</dbReference>
<gene>
    <name evidence="3" type="ORF">K7432_009590</name>
</gene>
<evidence type="ECO:0000313" key="4">
    <source>
        <dbReference type="Proteomes" id="UP001479436"/>
    </source>
</evidence>
<feature type="domain" description="Enoyl reductase (ER)" evidence="2">
    <location>
        <begin position="23"/>
        <end position="340"/>
    </location>
</feature>
<dbReference type="InterPro" id="IPR036291">
    <property type="entry name" value="NAD(P)-bd_dom_sf"/>
</dbReference>
<organism evidence="3 4">
    <name type="scientific">Basidiobolus ranarum</name>
    <dbReference type="NCBI Taxonomy" id="34480"/>
    <lineage>
        <taxon>Eukaryota</taxon>
        <taxon>Fungi</taxon>
        <taxon>Fungi incertae sedis</taxon>
        <taxon>Zoopagomycota</taxon>
        <taxon>Entomophthoromycotina</taxon>
        <taxon>Basidiobolomycetes</taxon>
        <taxon>Basidiobolales</taxon>
        <taxon>Basidiobolaceae</taxon>
        <taxon>Basidiobolus</taxon>
    </lineage>
</organism>
<dbReference type="PROSITE" id="PS01162">
    <property type="entry name" value="QOR_ZETA_CRYSTAL"/>
    <property type="match status" value="1"/>
</dbReference>
<evidence type="ECO:0000313" key="3">
    <source>
        <dbReference type="EMBL" id="KAK9763591.1"/>
    </source>
</evidence>
<proteinExistence type="predicted"/>
<dbReference type="PANTHER" id="PTHR11695">
    <property type="entry name" value="ALCOHOL DEHYDROGENASE RELATED"/>
    <property type="match status" value="1"/>
</dbReference>
<dbReference type="CDD" id="cd08267">
    <property type="entry name" value="MDR1"/>
    <property type="match status" value="1"/>
</dbReference>
<comment type="caution">
    <text evidence="3">The sequence shown here is derived from an EMBL/GenBank/DDBJ whole genome shotgun (WGS) entry which is preliminary data.</text>
</comment>
<accession>A0ABR2WQ32</accession>
<dbReference type="Gene3D" id="3.40.50.720">
    <property type="entry name" value="NAD(P)-binding Rossmann-like Domain"/>
    <property type="match status" value="1"/>
</dbReference>
<dbReference type="EMBL" id="JASJQH010000602">
    <property type="protein sequence ID" value="KAK9763591.1"/>
    <property type="molecule type" value="Genomic_DNA"/>
</dbReference>
<dbReference type="InterPro" id="IPR013154">
    <property type="entry name" value="ADH-like_N"/>
</dbReference>
<dbReference type="Gene3D" id="3.90.180.10">
    <property type="entry name" value="Medium-chain alcohol dehydrogenases, catalytic domain"/>
    <property type="match status" value="1"/>
</dbReference>
<sequence>MTNSTPNEIPTEMRAWRWSSSGSPSEVLKLETNLPICSPKPHEVLLKVHATSINPVDSKNMKDNILHKLLKKPFTPCLDIVGTVVEIGKESTKFKIGDKVFGNLNPMKGGGLAEYCLSEEQFLVKAPEQLTDVELATFPLVSLTAWQGIVSKGQVKKGMRILIHGGGGGVGTVSIQLAKYLGAYVICTCSSKKIELVRSLGADQVIDYTIEDVKKILKEDKVDVVFDCVGGTEIYESSLEILKTSGSFITIVGDEPEIGGIGWLMKNGARILSRKTFSYFGYSNYIMFSGAPVEEQLEEVSKLITEGALKPVIDSVYSFEQSVEAFEKQLSGHCSGKVIVQLSCGCT</sequence>
<dbReference type="SMART" id="SM00829">
    <property type="entry name" value="PKS_ER"/>
    <property type="match status" value="1"/>
</dbReference>
<dbReference type="InterPro" id="IPR002364">
    <property type="entry name" value="Quin_OxRdtase/zeta-crystal_CS"/>
</dbReference>
<reference evidence="3 4" key="1">
    <citation type="submission" date="2023-04" db="EMBL/GenBank/DDBJ databases">
        <title>Genome of Basidiobolus ranarum AG-B5.</title>
        <authorList>
            <person name="Stajich J.E."/>
            <person name="Carter-House D."/>
            <person name="Gryganskyi A."/>
        </authorList>
    </citation>
    <scope>NUCLEOTIDE SEQUENCE [LARGE SCALE GENOMIC DNA]</scope>
    <source>
        <strain evidence="3 4">AG-B5</strain>
    </source>
</reference>